<feature type="binding site" evidence="7 9">
    <location>
        <position position="150"/>
    </location>
    <ligand>
        <name>substrate</name>
    </ligand>
</feature>
<evidence type="ECO:0000259" key="10">
    <source>
        <dbReference type="SMART" id="SM01005"/>
    </source>
</evidence>
<comment type="pathway">
    <text evidence="7">Amino-acid biosynthesis; D-alanine biosynthesis; D-alanine from L-alanine: step 1/1.</text>
</comment>
<dbReference type="EC" id="5.1.1.1" evidence="4 7"/>
<dbReference type="CDD" id="cd00430">
    <property type="entry name" value="PLPDE_III_AR"/>
    <property type="match status" value="1"/>
</dbReference>
<keyword evidence="12" id="KW-1185">Reference proteome</keyword>
<feature type="active site" description="Proton acceptor; specific for L-alanine" evidence="7">
    <location>
        <position position="268"/>
    </location>
</feature>
<feature type="domain" description="Alanine racemase C-terminal" evidence="10">
    <location>
        <begin position="247"/>
        <end position="383"/>
    </location>
</feature>
<name>A0A7W6H9J6_9HYPH</name>
<dbReference type="NCBIfam" id="TIGR00492">
    <property type="entry name" value="alr"/>
    <property type="match status" value="1"/>
</dbReference>
<dbReference type="SMART" id="SM01005">
    <property type="entry name" value="Ala_racemase_C"/>
    <property type="match status" value="1"/>
</dbReference>
<comment type="catalytic activity">
    <reaction evidence="1 7">
        <text>L-alanine = D-alanine</text>
        <dbReference type="Rhea" id="RHEA:20249"/>
        <dbReference type="ChEBI" id="CHEBI:57416"/>
        <dbReference type="ChEBI" id="CHEBI:57972"/>
        <dbReference type="EC" id="5.1.1.1"/>
    </reaction>
</comment>
<evidence type="ECO:0000313" key="11">
    <source>
        <dbReference type="EMBL" id="MBB4001012.1"/>
    </source>
</evidence>
<gene>
    <name evidence="11" type="ORF">GGR03_000059</name>
</gene>
<feature type="active site" description="Proton acceptor; specific for D-alanine" evidence="7">
    <location>
        <position position="45"/>
    </location>
</feature>
<dbReference type="InterPro" id="IPR011079">
    <property type="entry name" value="Ala_racemase_C"/>
</dbReference>
<dbReference type="InterPro" id="IPR000821">
    <property type="entry name" value="Ala_racemase"/>
</dbReference>
<dbReference type="EMBL" id="JACIEM010000001">
    <property type="protein sequence ID" value="MBB4001012.1"/>
    <property type="molecule type" value="Genomic_DNA"/>
</dbReference>
<dbReference type="InterPro" id="IPR020622">
    <property type="entry name" value="Ala_racemase_pyridoxalP-BS"/>
</dbReference>
<dbReference type="UniPathway" id="UPA00042">
    <property type="reaction ID" value="UER00497"/>
</dbReference>
<comment type="cofactor">
    <cofactor evidence="2 7 8">
        <name>pyridoxal 5'-phosphate</name>
        <dbReference type="ChEBI" id="CHEBI:597326"/>
    </cofactor>
</comment>
<reference evidence="11 12" key="1">
    <citation type="submission" date="2020-08" db="EMBL/GenBank/DDBJ databases">
        <title>Genomic Encyclopedia of Type Strains, Phase IV (KMG-IV): sequencing the most valuable type-strain genomes for metagenomic binning, comparative biology and taxonomic classification.</title>
        <authorList>
            <person name="Goeker M."/>
        </authorList>
    </citation>
    <scope>NUCLEOTIDE SEQUENCE [LARGE SCALE GENOMIC DNA]</scope>
    <source>
        <strain evidence="11 12">DSM 103570</strain>
    </source>
</reference>
<dbReference type="SUPFAM" id="SSF51419">
    <property type="entry name" value="PLP-binding barrel"/>
    <property type="match status" value="1"/>
</dbReference>
<evidence type="ECO:0000256" key="4">
    <source>
        <dbReference type="ARBA" id="ARBA00013089"/>
    </source>
</evidence>
<dbReference type="AlphaFoldDB" id="A0A7W6H9J6"/>
<evidence type="ECO:0000256" key="7">
    <source>
        <dbReference type="HAMAP-Rule" id="MF_01201"/>
    </source>
</evidence>
<evidence type="ECO:0000256" key="6">
    <source>
        <dbReference type="ARBA" id="ARBA00023235"/>
    </source>
</evidence>
<accession>A0A7W6H9J6</accession>
<dbReference type="InterPro" id="IPR009006">
    <property type="entry name" value="Ala_racemase/Decarboxylase_C"/>
</dbReference>
<evidence type="ECO:0000256" key="1">
    <source>
        <dbReference type="ARBA" id="ARBA00000316"/>
    </source>
</evidence>
<dbReference type="InterPro" id="IPR001608">
    <property type="entry name" value="Ala_racemase_N"/>
</dbReference>
<organism evidence="11 12">
    <name type="scientific">Aurantimonas endophytica</name>
    <dbReference type="NCBI Taxonomy" id="1522175"/>
    <lineage>
        <taxon>Bacteria</taxon>
        <taxon>Pseudomonadati</taxon>
        <taxon>Pseudomonadota</taxon>
        <taxon>Alphaproteobacteria</taxon>
        <taxon>Hyphomicrobiales</taxon>
        <taxon>Aurantimonadaceae</taxon>
        <taxon>Aurantimonas</taxon>
    </lineage>
</organism>
<dbReference type="SUPFAM" id="SSF50621">
    <property type="entry name" value="Alanine racemase C-terminal domain-like"/>
    <property type="match status" value="1"/>
</dbReference>
<dbReference type="GO" id="GO:0030170">
    <property type="term" value="F:pyridoxal phosphate binding"/>
    <property type="evidence" value="ECO:0007669"/>
    <property type="project" value="UniProtKB-UniRule"/>
</dbReference>
<keyword evidence="5 7" id="KW-0663">Pyridoxal phosphate</keyword>
<dbReference type="Pfam" id="PF00842">
    <property type="entry name" value="Ala_racemase_C"/>
    <property type="match status" value="1"/>
</dbReference>
<evidence type="ECO:0000256" key="9">
    <source>
        <dbReference type="PIRSR" id="PIRSR600821-52"/>
    </source>
</evidence>
<proteinExistence type="inferred from homology"/>
<comment type="caution">
    <text evidence="11">The sequence shown here is derived from an EMBL/GenBank/DDBJ whole genome shotgun (WGS) entry which is preliminary data.</text>
</comment>
<dbReference type="GO" id="GO:0030632">
    <property type="term" value="P:D-alanine biosynthetic process"/>
    <property type="evidence" value="ECO:0007669"/>
    <property type="project" value="UniProtKB-UniRule"/>
</dbReference>
<sequence length="383" mass="39474">MPSLADRSAEPSRMPVLEIDRAALAANWRTLAARQPGARTGAAVKADGYGLGAAPVATALHEAGCRDFFVAWASEGVAVRKALSQAGADPGDAQIFVLQGLEPATVPLHLRHDLTPVLSTPDDIAVWRDGLCTAGVQAPAALQVETGMNRLGLDDGETHQAAALAASGNLPLCLVMSHLASADETTAQSAEQLQRFLALSALFPGVPRSLANSAGVFLGPDYGFDLTRPGIGLYGGRAGPAGALQPVARLTAAILQLRTARTGEAVGYGAATRLERDTRIATVGIGYADGLPRAASGAGIALRPLCPAADALLAGQRVPVIGRISMDMTLLDVTALPDDAVRPGDRVEFFGPGVAIDEVAAAAGTIAYELLTGMGKRVERRWA</sequence>
<comment type="function">
    <text evidence="7">Catalyzes the interconversion of L-alanine and D-alanine. May also act on other amino acids.</text>
</comment>
<dbReference type="InterPro" id="IPR029066">
    <property type="entry name" value="PLP-binding_barrel"/>
</dbReference>
<evidence type="ECO:0000256" key="5">
    <source>
        <dbReference type="ARBA" id="ARBA00022898"/>
    </source>
</evidence>
<evidence type="ECO:0000256" key="8">
    <source>
        <dbReference type="PIRSR" id="PIRSR600821-50"/>
    </source>
</evidence>
<dbReference type="Proteomes" id="UP000588647">
    <property type="component" value="Unassembled WGS sequence"/>
</dbReference>
<dbReference type="HAMAP" id="MF_01201">
    <property type="entry name" value="Ala_racemase"/>
    <property type="match status" value="1"/>
</dbReference>
<dbReference type="Gene3D" id="3.20.20.10">
    <property type="entry name" value="Alanine racemase"/>
    <property type="match status" value="1"/>
</dbReference>
<keyword evidence="6 7" id="KW-0413">Isomerase</keyword>
<evidence type="ECO:0000256" key="2">
    <source>
        <dbReference type="ARBA" id="ARBA00001933"/>
    </source>
</evidence>
<dbReference type="Pfam" id="PF01168">
    <property type="entry name" value="Ala_racemase_N"/>
    <property type="match status" value="1"/>
</dbReference>
<dbReference type="GO" id="GO:0005829">
    <property type="term" value="C:cytosol"/>
    <property type="evidence" value="ECO:0007669"/>
    <property type="project" value="TreeGrafter"/>
</dbReference>
<dbReference type="RefSeq" id="WP_252920140.1">
    <property type="nucleotide sequence ID" value="NZ_JAAAMM010000001.1"/>
</dbReference>
<dbReference type="PANTHER" id="PTHR30511">
    <property type="entry name" value="ALANINE RACEMASE"/>
    <property type="match status" value="1"/>
</dbReference>
<feature type="modified residue" description="N6-(pyridoxal phosphate)lysine" evidence="7 8">
    <location>
        <position position="45"/>
    </location>
</feature>
<evidence type="ECO:0000256" key="3">
    <source>
        <dbReference type="ARBA" id="ARBA00007880"/>
    </source>
</evidence>
<evidence type="ECO:0000313" key="12">
    <source>
        <dbReference type="Proteomes" id="UP000588647"/>
    </source>
</evidence>
<comment type="similarity">
    <text evidence="3 7">Belongs to the alanine racemase family.</text>
</comment>
<dbReference type="PRINTS" id="PR00992">
    <property type="entry name" value="ALARACEMASE"/>
</dbReference>
<dbReference type="Gene3D" id="2.40.37.10">
    <property type="entry name" value="Lyase, Ornithine Decarboxylase, Chain A, domain 1"/>
    <property type="match status" value="1"/>
</dbReference>
<dbReference type="GO" id="GO:0008784">
    <property type="term" value="F:alanine racemase activity"/>
    <property type="evidence" value="ECO:0007669"/>
    <property type="project" value="UniProtKB-UniRule"/>
</dbReference>
<feature type="binding site" evidence="7 9">
    <location>
        <position position="326"/>
    </location>
    <ligand>
        <name>substrate</name>
    </ligand>
</feature>
<protein>
    <recommendedName>
        <fullName evidence="4 7">Alanine racemase</fullName>
        <ecNumber evidence="4 7">5.1.1.1</ecNumber>
    </recommendedName>
</protein>
<dbReference type="PANTHER" id="PTHR30511:SF0">
    <property type="entry name" value="ALANINE RACEMASE, CATABOLIC-RELATED"/>
    <property type="match status" value="1"/>
</dbReference>
<dbReference type="PROSITE" id="PS00395">
    <property type="entry name" value="ALANINE_RACEMASE"/>
    <property type="match status" value="1"/>
</dbReference>